<gene>
    <name evidence="2" type="ORF">A3I41_05315</name>
</gene>
<name>A0A1F7V8B3_9BACT</name>
<evidence type="ECO:0000256" key="1">
    <source>
        <dbReference type="SAM" id="MobiDB-lite"/>
    </source>
</evidence>
<reference evidence="2 3" key="1">
    <citation type="journal article" date="2016" name="Nat. Commun.">
        <title>Thousands of microbial genomes shed light on interconnected biogeochemical processes in an aquifer system.</title>
        <authorList>
            <person name="Anantharaman K."/>
            <person name="Brown C.T."/>
            <person name="Hug L.A."/>
            <person name="Sharon I."/>
            <person name="Castelle C.J."/>
            <person name="Probst A.J."/>
            <person name="Thomas B.C."/>
            <person name="Singh A."/>
            <person name="Wilkins M.J."/>
            <person name="Karaoz U."/>
            <person name="Brodie E.L."/>
            <person name="Williams K.H."/>
            <person name="Hubbard S.S."/>
            <person name="Banfield J.F."/>
        </authorList>
    </citation>
    <scope>NUCLEOTIDE SEQUENCE [LARGE SCALE GENOMIC DNA]</scope>
</reference>
<feature type="region of interest" description="Disordered" evidence="1">
    <location>
        <begin position="1"/>
        <end position="26"/>
    </location>
</feature>
<evidence type="ECO:0000313" key="3">
    <source>
        <dbReference type="Proteomes" id="UP000176593"/>
    </source>
</evidence>
<accession>A0A1F7V8B3</accession>
<comment type="caution">
    <text evidence="2">The sequence shown here is derived from an EMBL/GenBank/DDBJ whole genome shotgun (WGS) entry which is preliminary data.</text>
</comment>
<dbReference type="Proteomes" id="UP000176593">
    <property type="component" value="Unassembled WGS sequence"/>
</dbReference>
<proteinExistence type="predicted"/>
<evidence type="ECO:0000313" key="2">
    <source>
        <dbReference type="EMBL" id="OGL86720.1"/>
    </source>
</evidence>
<protein>
    <recommendedName>
        <fullName evidence="4">50S ribosomal protein L7/L12</fullName>
    </recommendedName>
</protein>
<feature type="compositionally biased region" description="Acidic residues" evidence="1">
    <location>
        <begin position="1"/>
        <end position="10"/>
    </location>
</feature>
<organism evidence="2 3">
    <name type="scientific">Candidatus Uhrbacteria bacterium RIFCSPLOWO2_02_FULL_48_18</name>
    <dbReference type="NCBI Taxonomy" id="1802408"/>
    <lineage>
        <taxon>Bacteria</taxon>
        <taxon>Candidatus Uhriibacteriota</taxon>
    </lineage>
</organism>
<sequence length="205" mass="22675">MNEDEFEFEPDPFKIGGVPRPRGEDPDVRSKLALQMLKQVQQSLAHVIQLLEDGDTARATLGMVNFVMGKKAFEQTLERETGARTHEGVFDGMFVVTSEGARHPVPENYASKSKLVEGDMMKLIVTPDGRHVYKQIAPVERKRIVGVLGQDILTNTPVVMVQDVVYKVLQASVSYFKAVPGDEVVILVPGSGRSVWAALERIVSK</sequence>
<evidence type="ECO:0008006" key="4">
    <source>
        <dbReference type="Google" id="ProtNLM"/>
    </source>
</evidence>
<dbReference type="EMBL" id="MGEQ01000007">
    <property type="protein sequence ID" value="OGL86720.1"/>
    <property type="molecule type" value="Genomic_DNA"/>
</dbReference>
<dbReference type="AlphaFoldDB" id="A0A1F7V8B3"/>